<dbReference type="OrthoDB" id="5293744at2"/>
<evidence type="ECO:0000313" key="2">
    <source>
        <dbReference type="Proteomes" id="UP000252357"/>
    </source>
</evidence>
<dbReference type="GO" id="GO:0016639">
    <property type="term" value="F:oxidoreductase activity, acting on the CH-NH2 group of donors, NAD or NADP as acceptor"/>
    <property type="evidence" value="ECO:0007669"/>
    <property type="project" value="InterPro"/>
</dbReference>
<dbReference type="InterPro" id="IPR003462">
    <property type="entry name" value="ODC_Mu_crystall"/>
</dbReference>
<reference evidence="1 2" key="1">
    <citation type="journal article" date="2018" name="Int. J. Syst. Evol. Microbiol.">
        <title>Parvibium lacunae gen. nov., sp. nov., a new member of the family Alcaligenaceae isolated from a freshwater pond.</title>
        <authorList>
            <person name="Chen W.M."/>
            <person name="Xie P.B."/>
            <person name="Hsu M.Y."/>
            <person name="Sheu S.Y."/>
        </authorList>
    </citation>
    <scope>NUCLEOTIDE SEQUENCE [LARGE SCALE GENOMIC DNA]</scope>
    <source>
        <strain evidence="1 2">KMB9</strain>
    </source>
</reference>
<protein>
    <submittedName>
        <fullName evidence="1">2,3-diaminopropionate biosynthesis protein SbnB</fullName>
    </submittedName>
</protein>
<proteinExistence type="predicted"/>
<dbReference type="RefSeq" id="WP_114403159.1">
    <property type="nucleotide sequence ID" value="NZ_QPGB01000004.1"/>
</dbReference>
<dbReference type="PANTHER" id="PTHR13812:SF19">
    <property type="entry name" value="KETIMINE REDUCTASE MU-CRYSTALLIN"/>
    <property type="match status" value="1"/>
</dbReference>
<dbReference type="NCBIfam" id="TIGR03944">
    <property type="entry name" value="dehyd_SbnB_fam"/>
    <property type="match status" value="1"/>
</dbReference>
<dbReference type="InterPro" id="IPR023866">
    <property type="entry name" value="SbnB"/>
</dbReference>
<evidence type="ECO:0000313" key="1">
    <source>
        <dbReference type="EMBL" id="RCS57017.1"/>
    </source>
</evidence>
<dbReference type="GO" id="GO:0019290">
    <property type="term" value="P:siderophore biosynthetic process"/>
    <property type="evidence" value="ECO:0007669"/>
    <property type="project" value="InterPro"/>
</dbReference>
<dbReference type="SUPFAM" id="SSF51735">
    <property type="entry name" value="NAD(P)-binding Rossmann-fold domains"/>
    <property type="match status" value="1"/>
</dbReference>
<dbReference type="Proteomes" id="UP000252357">
    <property type="component" value="Unassembled WGS sequence"/>
</dbReference>
<sequence>MSNAITLLTAADVARQLVGRERELIELAGQAYCTHARGESRLPQSEYLRFPGMERERIIPKAGYLGGAHPIAGIKWIGSFPDNVQRGLPRASAVMILNSVETGRPTTIMEGSLISGQRTAASAALAARLLHDGPQIACLGLIGCGPINAETLRFIRADLKPIARLCLFDLDPNRMAEAATAIRHSGFNGEITQAHDITTVLSQADLISFATSAVTPSVTTLAQCQPNATVLHISLRDLAPAAILSADNIVDDIDHVLQANTSLHVTEQAEGHRRFIRGTLADIVEGRLPARVAGQISVFSPFGLAALDLAFAEFVQRHCLAAGSGLTVPDFLP</sequence>
<gene>
    <name evidence="1" type="ORF">DU000_09425</name>
</gene>
<dbReference type="PANTHER" id="PTHR13812">
    <property type="entry name" value="KETIMINE REDUCTASE MU-CRYSTALLIN"/>
    <property type="match status" value="1"/>
</dbReference>
<organism evidence="1 2">
    <name type="scientific">Parvibium lacunae</name>
    <dbReference type="NCBI Taxonomy" id="1888893"/>
    <lineage>
        <taxon>Bacteria</taxon>
        <taxon>Pseudomonadati</taxon>
        <taxon>Pseudomonadota</taxon>
        <taxon>Betaproteobacteria</taxon>
        <taxon>Burkholderiales</taxon>
        <taxon>Alcaligenaceae</taxon>
        <taxon>Parvibium</taxon>
    </lineage>
</organism>
<dbReference type="InterPro" id="IPR036291">
    <property type="entry name" value="NAD(P)-bd_dom_sf"/>
</dbReference>
<accession>A0A368L0U2</accession>
<dbReference type="Gene3D" id="3.40.50.720">
    <property type="entry name" value="NAD(P)-binding Rossmann-like Domain"/>
    <property type="match status" value="1"/>
</dbReference>
<dbReference type="Pfam" id="PF02423">
    <property type="entry name" value="OCD_Mu_crystall"/>
    <property type="match status" value="1"/>
</dbReference>
<keyword evidence="2" id="KW-1185">Reference proteome</keyword>
<dbReference type="EMBL" id="QPGB01000004">
    <property type="protein sequence ID" value="RCS57017.1"/>
    <property type="molecule type" value="Genomic_DNA"/>
</dbReference>
<dbReference type="GO" id="GO:0005737">
    <property type="term" value="C:cytoplasm"/>
    <property type="evidence" value="ECO:0007669"/>
    <property type="project" value="TreeGrafter"/>
</dbReference>
<dbReference type="PIRSF" id="PIRSF001439">
    <property type="entry name" value="CryM"/>
    <property type="match status" value="1"/>
</dbReference>
<dbReference type="AlphaFoldDB" id="A0A368L0U2"/>
<dbReference type="InterPro" id="IPR023401">
    <property type="entry name" value="ODC_N"/>
</dbReference>
<dbReference type="Gene3D" id="3.30.1780.10">
    <property type="entry name" value="ornithine cyclodeaminase, domain 1"/>
    <property type="match status" value="1"/>
</dbReference>
<comment type="caution">
    <text evidence="1">The sequence shown here is derived from an EMBL/GenBank/DDBJ whole genome shotgun (WGS) entry which is preliminary data.</text>
</comment>
<name>A0A368L0U2_9BURK</name>